<gene>
    <name evidence="3" type="ORF">PoMZ_01040</name>
</gene>
<reference evidence="3 4" key="1">
    <citation type="journal article" date="2019" name="Mol. Biol. Evol.">
        <title>Blast fungal genomes show frequent chromosomal changes, gene gains and losses, and effector gene turnover.</title>
        <authorList>
            <person name="Gomez Luciano L.B."/>
            <person name="Jason Tsai I."/>
            <person name="Chuma I."/>
            <person name="Tosa Y."/>
            <person name="Chen Y.H."/>
            <person name="Li J.Y."/>
            <person name="Li M.Y."/>
            <person name="Jade Lu M.Y."/>
            <person name="Nakayashiki H."/>
            <person name="Li W.H."/>
        </authorList>
    </citation>
    <scope>NUCLEOTIDE SEQUENCE [LARGE SCALE GENOMIC DNA]</scope>
    <source>
        <strain evidence="3">MZ5-1-6</strain>
    </source>
</reference>
<feature type="non-terminal residue" evidence="3">
    <location>
        <position position="1"/>
    </location>
</feature>
<proteinExistence type="predicted"/>
<dbReference type="PANTHER" id="PTHR43662">
    <property type="match status" value="1"/>
</dbReference>
<feature type="domain" description="DUF1996" evidence="2">
    <location>
        <begin position="60"/>
        <end position="315"/>
    </location>
</feature>
<dbReference type="Proteomes" id="UP000294847">
    <property type="component" value="Chromosome 2"/>
</dbReference>
<dbReference type="Pfam" id="PF09362">
    <property type="entry name" value="DUF1996"/>
    <property type="match status" value="1"/>
</dbReference>
<sequence>LQLVTLHSATPSRNNPTDTDRTDTMLWLGALSLATAVRGQAFSFTMLRFGCSEVVIDRIDPLVDPGQVPSPHLHQVVGGNAFNASMPYEDISGIASCTTCTFDQDFSNYWTANLYFKARNGSYHRVPQIANEVIGDANGGITVYYTAPGPNTVTAFKPGFRMLSGDTNSRESKGEGKNMQSCFRCYDGPNFAGNIYSPCFDPVRDTEGLPSKPCLGGIRSSVIFPICWDGKNLDSPNHKDHVAHPVDGPASFALVDGQCPESHPVKIPQVHYEIVWDTTQFNDASQWPEDGSQPFVLSNGDNTGFGQHGDYLFGWKDDSLQHAMDNKCFGPRCQGLTTQTFPVANECSVKPMVSEQVDGWIDYLPGQAPA</sequence>
<evidence type="ECO:0000259" key="2">
    <source>
        <dbReference type="Pfam" id="PF09362"/>
    </source>
</evidence>
<name>A0A4P7N7S9_PYROR</name>
<dbReference type="PANTHER" id="PTHR43662:SF6">
    <property type="entry name" value="DUF1996 DOMAIN-CONTAINING PROTEIN"/>
    <property type="match status" value="1"/>
</dbReference>
<accession>A0A4P7N7S9</accession>
<evidence type="ECO:0000256" key="1">
    <source>
        <dbReference type="SAM" id="MobiDB-lite"/>
    </source>
</evidence>
<organism evidence="3 4">
    <name type="scientific">Pyricularia oryzae</name>
    <name type="common">Rice blast fungus</name>
    <name type="synonym">Magnaporthe oryzae</name>
    <dbReference type="NCBI Taxonomy" id="318829"/>
    <lineage>
        <taxon>Eukaryota</taxon>
        <taxon>Fungi</taxon>
        <taxon>Dikarya</taxon>
        <taxon>Ascomycota</taxon>
        <taxon>Pezizomycotina</taxon>
        <taxon>Sordariomycetes</taxon>
        <taxon>Sordariomycetidae</taxon>
        <taxon>Magnaporthales</taxon>
        <taxon>Pyriculariaceae</taxon>
        <taxon>Pyricularia</taxon>
    </lineage>
</organism>
<protein>
    <recommendedName>
        <fullName evidence="2">DUF1996 domain-containing protein</fullName>
    </recommendedName>
</protein>
<evidence type="ECO:0000313" key="3">
    <source>
        <dbReference type="EMBL" id="QBZ56134.1"/>
    </source>
</evidence>
<dbReference type="InterPro" id="IPR018535">
    <property type="entry name" value="DUF1996"/>
</dbReference>
<feature type="region of interest" description="Disordered" evidence="1">
    <location>
        <begin position="1"/>
        <end position="21"/>
    </location>
</feature>
<dbReference type="EMBL" id="CP034205">
    <property type="protein sequence ID" value="QBZ56134.1"/>
    <property type="molecule type" value="Genomic_DNA"/>
</dbReference>
<feature type="compositionally biased region" description="Polar residues" evidence="1">
    <location>
        <begin position="1"/>
        <end position="16"/>
    </location>
</feature>
<dbReference type="AlphaFoldDB" id="A0A4P7N7S9"/>
<evidence type="ECO:0000313" key="4">
    <source>
        <dbReference type="Proteomes" id="UP000294847"/>
    </source>
</evidence>